<feature type="region of interest" description="Disordered" evidence="5">
    <location>
        <begin position="139"/>
        <end position="184"/>
    </location>
</feature>
<evidence type="ECO:0000313" key="8">
    <source>
        <dbReference type="EMBL" id="KAH7515602.1"/>
    </source>
</evidence>
<evidence type="ECO:0000256" key="4">
    <source>
        <dbReference type="ARBA" id="ARBA00023242"/>
    </source>
</evidence>
<feature type="domain" description="Myb-like" evidence="6">
    <location>
        <begin position="9"/>
        <end position="61"/>
    </location>
</feature>
<protein>
    <submittedName>
        <fullName evidence="8">Uncharacterized protein</fullName>
    </submittedName>
</protein>
<dbReference type="EMBL" id="JAEACU010000010">
    <property type="protein sequence ID" value="KAH7515602.1"/>
    <property type="molecule type" value="Genomic_DNA"/>
</dbReference>
<dbReference type="GO" id="GO:0003677">
    <property type="term" value="F:DNA binding"/>
    <property type="evidence" value="ECO:0007669"/>
    <property type="project" value="UniProtKB-KW"/>
</dbReference>
<evidence type="ECO:0000259" key="6">
    <source>
        <dbReference type="PROSITE" id="PS50090"/>
    </source>
</evidence>
<accession>A0A978ULA0</accession>
<dbReference type="Proteomes" id="UP000813462">
    <property type="component" value="Unassembled WGS sequence"/>
</dbReference>
<dbReference type="InterPro" id="IPR009057">
    <property type="entry name" value="Homeodomain-like_sf"/>
</dbReference>
<dbReference type="PROSITE" id="PS51294">
    <property type="entry name" value="HTH_MYB"/>
    <property type="match status" value="2"/>
</dbReference>
<dbReference type="PROSITE" id="PS50090">
    <property type="entry name" value="MYB_LIKE"/>
    <property type="match status" value="2"/>
</dbReference>
<dbReference type="PANTHER" id="PTHR47999:SF68">
    <property type="entry name" value="MYB DOMAIN PROTEIN 40"/>
    <property type="match status" value="1"/>
</dbReference>
<dbReference type="InterPro" id="IPR017930">
    <property type="entry name" value="Myb_dom"/>
</dbReference>
<comment type="subcellular location">
    <subcellularLocation>
        <location evidence="1">Nucleus</location>
    </subcellularLocation>
</comment>
<name>A0A978ULA0_ZIZJJ</name>
<evidence type="ECO:0000256" key="2">
    <source>
        <dbReference type="ARBA" id="ARBA00022737"/>
    </source>
</evidence>
<comment type="caution">
    <text evidence="8">The sequence shown here is derived from an EMBL/GenBank/DDBJ whole genome shotgun (WGS) entry which is preliminary data.</text>
</comment>
<evidence type="ECO:0000256" key="5">
    <source>
        <dbReference type="SAM" id="MobiDB-lite"/>
    </source>
</evidence>
<feature type="domain" description="HTH myb-type" evidence="7">
    <location>
        <begin position="66"/>
        <end position="126"/>
    </location>
</feature>
<organism evidence="8 9">
    <name type="scientific">Ziziphus jujuba var. spinosa</name>
    <dbReference type="NCBI Taxonomy" id="714518"/>
    <lineage>
        <taxon>Eukaryota</taxon>
        <taxon>Viridiplantae</taxon>
        <taxon>Streptophyta</taxon>
        <taxon>Embryophyta</taxon>
        <taxon>Tracheophyta</taxon>
        <taxon>Spermatophyta</taxon>
        <taxon>Magnoliopsida</taxon>
        <taxon>eudicotyledons</taxon>
        <taxon>Gunneridae</taxon>
        <taxon>Pentapetalae</taxon>
        <taxon>rosids</taxon>
        <taxon>fabids</taxon>
        <taxon>Rosales</taxon>
        <taxon>Rhamnaceae</taxon>
        <taxon>Paliureae</taxon>
        <taxon>Ziziphus</taxon>
    </lineage>
</organism>
<dbReference type="CDD" id="cd00167">
    <property type="entry name" value="SANT"/>
    <property type="match status" value="2"/>
</dbReference>
<proteinExistence type="predicted"/>
<feature type="domain" description="HTH myb-type" evidence="7">
    <location>
        <begin position="9"/>
        <end position="65"/>
    </location>
</feature>
<keyword evidence="2" id="KW-0677">Repeat</keyword>
<gene>
    <name evidence="8" type="ORF">FEM48_Zijuj10G0043900</name>
</gene>
<dbReference type="InterPro" id="IPR001005">
    <property type="entry name" value="SANT/Myb"/>
</dbReference>
<dbReference type="PANTHER" id="PTHR47999">
    <property type="entry name" value="TRANSCRIPTION FACTOR MYB8-RELATED-RELATED"/>
    <property type="match status" value="1"/>
</dbReference>
<dbReference type="FunFam" id="1.10.10.60:FF:000001">
    <property type="entry name" value="MYB-related transcription factor"/>
    <property type="match status" value="1"/>
</dbReference>
<dbReference type="Gene3D" id="1.10.10.60">
    <property type="entry name" value="Homeodomain-like"/>
    <property type="match status" value="2"/>
</dbReference>
<dbReference type="SMART" id="SM00717">
    <property type="entry name" value="SANT"/>
    <property type="match status" value="2"/>
</dbReference>
<evidence type="ECO:0000313" key="9">
    <source>
        <dbReference type="Proteomes" id="UP000813462"/>
    </source>
</evidence>
<sequence>MGRKPCCDKIGLKKGSWTIEEDRKLTTFILNNGIHCWRLVPKLADLRRCGKSCRLRWMNYLRPGLKREAISEEEEAKLTQLHSCLGRIWLIYDMPIYRWSKIAAHFPGRTDNEIKNHWNKIKKRVVVVYPDDVEQSQKSINNTLEHHVDQEKTVEGKSKDDDDGGGNGDHHDMSNIIAENNNGGDGNTNIINMCGYSVSMSDNTSSVIFQDEAQSQKSWSEIQVDYSSSSNTTTFPVQIPDSLSDKEFHYWIENSLEPILSWDNLF</sequence>
<feature type="compositionally biased region" description="Basic and acidic residues" evidence="5">
    <location>
        <begin position="144"/>
        <end position="160"/>
    </location>
</feature>
<reference evidence="8" key="1">
    <citation type="journal article" date="2021" name="Front. Plant Sci.">
        <title>Chromosome-Scale Genome Assembly for Chinese Sour Jujube and Insights Into Its Genome Evolution and Domestication Signature.</title>
        <authorList>
            <person name="Shen L.-Y."/>
            <person name="Luo H."/>
            <person name="Wang X.-L."/>
            <person name="Wang X.-M."/>
            <person name="Qiu X.-J."/>
            <person name="Liu H."/>
            <person name="Zhou S.-S."/>
            <person name="Jia K.-H."/>
            <person name="Nie S."/>
            <person name="Bao Y.-T."/>
            <person name="Zhang R.-G."/>
            <person name="Yun Q.-Z."/>
            <person name="Chai Y.-H."/>
            <person name="Lu J.-Y."/>
            <person name="Li Y."/>
            <person name="Zhao S.-W."/>
            <person name="Mao J.-F."/>
            <person name="Jia S.-G."/>
            <person name="Mao Y.-M."/>
        </authorList>
    </citation>
    <scope>NUCLEOTIDE SEQUENCE</scope>
    <source>
        <strain evidence="8">AT0</strain>
        <tissue evidence="8">Leaf</tissue>
    </source>
</reference>
<evidence type="ECO:0000256" key="3">
    <source>
        <dbReference type="ARBA" id="ARBA00023125"/>
    </source>
</evidence>
<feature type="domain" description="Myb-like" evidence="6">
    <location>
        <begin position="62"/>
        <end position="122"/>
    </location>
</feature>
<dbReference type="InterPro" id="IPR015495">
    <property type="entry name" value="Myb_TF_plants"/>
</dbReference>
<dbReference type="Pfam" id="PF00249">
    <property type="entry name" value="Myb_DNA-binding"/>
    <property type="match status" value="2"/>
</dbReference>
<evidence type="ECO:0000256" key="1">
    <source>
        <dbReference type="ARBA" id="ARBA00004123"/>
    </source>
</evidence>
<dbReference type="GO" id="GO:0005634">
    <property type="term" value="C:nucleus"/>
    <property type="evidence" value="ECO:0007669"/>
    <property type="project" value="UniProtKB-SubCell"/>
</dbReference>
<evidence type="ECO:0000259" key="7">
    <source>
        <dbReference type="PROSITE" id="PS51294"/>
    </source>
</evidence>
<dbReference type="AlphaFoldDB" id="A0A978ULA0"/>
<keyword evidence="4" id="KW-0539">Nucleus</keyword>
<dbReference type="SUPFAM" id="SSF46689">
    <property type="entry name" value="Homeodomain-like"/>
    <property type="match status" value="1"/>
</dbReference>
<keyword evidence="3" id="KW-0238">DNA-binding</keyword>